<protein>
    <submittedName>
        <fullName evidence="2">MarR family winged helix-turn-helix transcriptional regulator</fullName>
    </submittedName>
</protein>
<dbReference type="InterPro" id="IPR036388">
    <property type="entry name" value="WH-like_DNA-bd_sf"/>
</dbReference>
<sequence length="173" mass="19199">MSKKKKEKGKTEKKSNRTEMLDALERSFRDSSTAGLMLHQAVADRLGLHITDHKCMGMLCEVGPVTAGKLAEFAGLTTGAITSVINRLEKLGYAKRVRSMEDGRVVLVEATNIERFGARMDELLGPLGKRMRALSERYSVEELRLVHEFLGEAIAESREQTRRLRGNVAGPKG</sequence>
<dbReference type="EMBL" id="JBHSPH010000002">
    <property type="protein sequence ID" value="MFC5862786.1"/>
    <property type="molecule type" value="Genomic_DNA"/>
</dbReference>
<dbReference type="SUPFAM" id="SSF46785">
    <property type="entry name" value="Winged helix' DNA-binding domain"/>
    <property type="match status" value="1"/>
</dbReference>
<dbReference type="PANTHER" id="PTHR33164:SF106">
    <property type="entry name" value="TRANSCRIPTIONAL REGULATORY PROTEIN"/>
    <property type="match status" value="1"/>
</dbReference>
<dbReference type="RefSeq" id="WP_263336668.1">
    <property type="nucleotide sequence ID" value="NZ_JAGSYH010000003.1"/>
</dbReference>
<reference evidence="3" key="1">
    <citation type="journal article" date="2019" name="Int. J. Syst. Evol. Microbiol.">
        <title>The Global Catalogue of Microorganisms (GCM) 10K type strain sequencing project: providing services to taxonomists for standard genome sequencing and annotation.</title>
        <authorList>
            <consortium name="The Broad Institute Genomics Platform"/>
            <consortium name="The Broad Institute Genome Sequencing Center for Infectious Disease"/>
            <person name="Wu L."/>
            <person name="Ma J."/>
        </authorList>
    </citation>
    <scope>NUCLEOTIDE SEQUENCE [LARGE SCALE GENOMIC DNA]</scope>
    <source>
        <strain evidence="3">JCM 4087</strain>
    </source>
</reference>
<organism evidence="2 3">
    <name type="scientific">Acidicapsa dinghuensis</name>
    <dbReference type="NCBI Taxonomy" id="2218256"/>
    <lineage>
        <taxon>Bacteria</taxon>
        <taxon>Pseudomonadati</taxon>
        <taxon>Acidobacteriota</taxon>
        <taxon>Terriglobia</taxon>
        <taxon>Terriglobales</taxon>
        <taxon>Acidobacteriaceae</taxon>
        <taxon>Acidicapsa</taxon>
    </lineage>
</organism>
<dbReference type="SMART" id="SM00347">
    <property type="entry name" value="HTH_MARR"/>
    <property type="match status" value="1"/>
</dbReference>
<dbReference type="InterPro" id="IPR000835">
    <property type="entry name" value="HTH_MarR-typ"/>
</dbReference>
<dbReference type="PANTHER" id="PTHR33164">
    <property type="entry name" value="TRANSCRIPTIONAL REGULATOR, MARR FAMILY"/>
    <property type="match status" value="1"/>
</dbReference>
<comment type="caution">
    <text evidence="2">The sequence shown here is derived from an EMBL/GenBank/DDBJ whole genome shotgun (WGS) entry which is preliminary data.</text>
</comment>
<keyword evidence="3" id="KW-1185">Reference proteome</keyword>
<evidence type="ECO:0000313" key="3">
    <source>
        <dbReference type="Proteomes" id="UP001596091"/>
    </source>
</evidence>
<proteinExistence type="predicted"/>
<feature type="domain" description="HTH marR-type" evidence="1">
    <location>
        <begin position="41"/>
        <end position="143"/>
    </location>
</feature>
<evidence type="ECO:0000259" key="1">
    <source>
        <dbReference type="SMART" id="SM00347"/>
    </source>
</evidence>
<name>A0ABW1EG05_9BACT</name>
<evidence type="ECO:0000313" key="2">
    <source>
        <dbReference type="EMBL" id="MFC5862786.1"/>
    </source>
</evidence>
<accession>A0ABW1EG05</accession>
<dbReference type="InterPro" id="IPR036390">
    <property type="entry name" value="WH_DNA-bd_sf"/>
</dbReference>
<dbReference type="Gene3D" id="1.10.10.10">
    <property type="entry name" value="Winged helix-like DNA-binding domain superfamily/Winged helix DNA-binding domain"/>
    <property type="match status" value="1"/>
</dbReference>
<dbReference type="InterPro" id="IPR039422">
    <property type="entry name" value="MarR/SlyA-like"/>
</dbReference>
<dbReference type="Proteomes" id="UP001596091">
    <property type="component" value="Unassembled WGS sequence"/>
</dbReference>
<dbReference type="Pfam" id="PF01047">
    <property type="entry name" value="MarR"/>
    <property type="match status" value="1"/>
</dbReference>
<gene>
    <name evidence="2" type="ORF">ACFPT7_10830</name>
</gene>